<dbReference type="InterPro" id="IPR016032">
    <property type="entry name" value="Sig_transdc_resp-reg_C-effctor"/>
</dbReference>
<proteinExistence type="predicted"/>
<evidence type="ECO:0000256" key="2">
    <source>
        <dbReference type="SAM" id="Coils"/>
    </source>
</evidence>
<dbReference type="InterPro" id="IPR019734">
    <property type="entry name" value="TPR_rpt"/>
</dbReference>
<organism evidence="4 5">
    <name type="scientific">Chryseobacterium shigense</name>
    <dbReference type="NCBI Taxonomy" id="297244"/>
    <lineage>
        <taxon>Bacteria</taxon>
        <taxon>Pseudomonadati</taxon>
        <taxon>Bacteroidota</taxon>
        <taxon>Flavobacteriia</taxon>
        <taxon>Flavobacteriales</taxon>
        <taxon>Weeksellaceae</taxon>
        <taxon>Chryseobacterium group</taxon>
        <taxon>Chryseobacterium</taxon>
    </lineage>
</organism>
<reference evidence="4 5" key="1">
    <citation type="submission" date="2020-08" db="EMBL/GenBank/DDBJ databases">
        <title>Functional genomics of gut bacteria from endangered species of beetles.</title>
        <authorList>
            <person name="Carlos-Shanley C."/>
        </authorList>
    </citation>
    <scope>NUCLEOTIDE SEQUENCE [LARGE SCALE GENOMIC DNA]</scope>
    <source>
        <strain evidence="4 5">S00136</strain>
    </source>
</reference>
<dbReference type="AlphaFoldDB" id="A0A841NK30"/>
<dbReference type="SUPFAM" id="SSF46894">
    <property type="entry name" value="C-terminal effector domain of the bipartite response regulators"/>
    <property type="match status" value="1"/>
</dbReference>
<feature type="coiled-coil region" evidence="2">
    <location>
        <begin position="196"/>
        <end position="230"/>
    </location>
</feature>
<evidence type="ECO:0000256" key="1">
    <source>
        <dbReference type="PROSITE-ProRule" id="PRU00339"/>
    </source>
</evidence>
<dbReference type="InterPro" id="IPR011990">
    <property type="entry name" value="TPR-like_helical_dom_sf"/>
</dbReference>
<keyword evidence="2" id="KW-0175">Coiled coil</keyword>
<evidence type="ECO:0000313" key="5">
    <source>
        <dbReference type="Proteomes" id="UP000589738"/>
    </source>
</evidence>
<dbReference type="RefSeq" id="WP_184162993.1">
    <property type="nucleotide sequence ID" value="NZ_JACHLC010000002.1"/>
</dbReference>
<keyword evidence="3" id="KW-0472">Membrane</keyword>
<comment type="caution">
    <text evidence="4">The sequence shown here is derived from an EMBL/GenBank/DDBJ whole genome shotgun (WGS) entry which is preliminary data.</text>
</comment>
<sequence>MMKIIFFILPILLTGQQKITPQHIDAEYSKLEILYAEAKTDQTFKKNIFLLNESKKINYSRGIAMGYLWLSFYYSNLRNYKKGLDYLKLAEEEAKHSKDDIKLQSEITKQLGGNYYNVGLYQEAINEYKENIKLADDTDDHNAKIYIKSLALFKIGVSFKKRKQPDSCKWYLKKGISLLQKEKKLPHILEMNKIYYSLMLTEYDVAENKIDLAERNVKAVEARAKKILANNNYQLYKVKAMIYAAKKEYDSAISNYQKAIILAKNSGNKERLKVLYGDISKTYEEAGDKEFSKQYLEKSNHLKDSLDNAKQPAIENAVKELIGRKETNVKTKTRFLVYIIWAGILSAIISAFLIIKRIRRKNKILNAKEQETQLLNQQLNLAFEEVIQLAKSNSPEFITRFQEVYPNFFKNLLKVEPQLVNTELKFCALLFLHFSTKDIAAYTFVQPQAIQIRKNRLRKKLSIPSNEDIYTWMQNINQA</sequence>
<feature type="repeat" description="TPR" evidence="1">
    <location>
        <begin position="233"/>
        <end position="266"/>
    </location>
</feature>
<dbReference type="SUPFAM" id="SSF48452">
    <property type="entry name" value="TPR-like"/>
    <property type="match status" value="2"/>
</dbReference>
<keyword evidence="3" id="KW-0812">Transmembrane</keyword>
<accession>A0A841NK30</accession>
<dbReference type="Gene3D" id="1.25.40.10">
    <property type="entry name" value="Tetratricopeptide repeat domain"/>
    <property type="match status" value="2"/>
</dbReference>
<keyword evidence="3" id="KW-1133">Transmembrane helix</keyword>
<dbReference type="Proteomes" id="UP000589738">
    <property type="component" value="Unassembled WGS sequence"/>
</dbReference>
<protein>
    <submittedName>
        <fullName evidence="4">Tetratricopeptide (TPR) repeat protein</fullName>
    </submittedName>
</protein>
<feature type="transmembrane region" description="Helical" evidence="3">
    <location>
        <begin position="335"/>
        <end position="355"/>
    </location>
</feature>
<keyword evidence="5" id="KW-1185">Reference proteome</keyword>
<dbReference type="EMBL" id="JACHLC010000002">
    <property type="protein sequence ID" value="MBB6371145.1"/>
    <property type="molecule type" value="Genomic_DNA"/>
</dbReference>
<dbReference type="GO" id="GO:0003677">
    <property type="term" value="F:DNA binding"/>
    <property type="evidence" value="ECO:0007669"/>
    <property type="project" value="InterPro"/>
</dbReference>
<evidence type="ECO:0000313" key="4">
    <source>
        <dbReference type="EMBL" id="MBB6371145.1"/>
    </source>
</evidence>
<feature type="repeat" description="TPR" evidence="1">
    <location>
        <begin position="105"/>
        <end position="138"/>
    </location>
</feature>
<keyword evidence="1" id="KW-0802">TPR repeat</keyword>
<dbReference type="PROSITE" id="PS50005">
    <property type="entry name" value="TPR"/>
    <property type="match status" value="2"/>
</dbReference>
<evidence type="ECO:0000256" key="3">
    <source>
        <dbReference type="SAM" id="Phobius"/>
    </source>
</evidence>
<dbReference type="GO" id="GO:0006355">
    <property type="term" value="P:regulation of DNA-templated transcription"/>
    <property type="evidence" value="ECO:0007669"/>
    <property type="project" value="InterPro"/>
</dbReference>
<dbReference type="SMART" id="SM00028">
    <property type="entry name" value="TPR"/>
    <property type="match status" value="3"/>
</dbReference>
<name>A0A841NK30_9FLAO</name>
<gene>
    <name evidence="4" type="ORF">HNP36_002221</name>
</gene>